<dbReference type="AlphaFoldDB" id="A0A7W4UG13"/>
<dbReference type="EMBL" id="JACHVX010000002">
    <property type="protein sequence ID" value="MBB2922893.1"/>
    <property type="molecule type" value="Genomic_DNA"/>
</dbReference>
<proteinExistence type="predicted"/>
<organism evidence="3 4">
    <name type="scientific">Cellulomonas cellasea</name>
    <dbReference type="NCBI Taxonomy" id="43670"/>
    <lineage>
        <taxon>Bacteria</taxon>
        <taxon>Bacillati</taxon>
        <taxon>Actinomycetota</taxon>
        <taxon>Actinomycetes</taxon>
        <taxon>Micrococcales</taxon>
        <taxon>Cellulomonadaceae</taxon>
        <taxon>Cellulomonas</taxon>
    </lineage>
</organism>
<evidence type="ECO:0000313" key="3">
    <source>
        <dbReference type="EMBL" id="MBB2922893.1"/>
    </source>
</evidence>
<feature type="domain" description="Glycosyl transferase family 1" evidence="2">
    <location>
        <begin position="328"/>
        <end position="481"/>
    </location>
</feature>
<dbReference type="Pfam" id="PF00534">
    <property type="entry name" value="Glycos_transf_1"/>
    <property type="match status" value="1"/>
</dbReference>
<name>A0A7W4UG13_9CELL</name>
<dbReference type="SUPFAM" id="SSF53756">
    <property type="entry name" value="UDP-Glycosyltransferase/glycogen phosphorylase"/>
    <property type="match status" value="1"/>
</dbReference>
<accession>A0A7W4UG13</accession>
<comment type="caution">
    <text evidence="3">The sequence shown here is derived from an EMBL/GenBank/DDBJ whole genome shotgun (WGS) entry which is preliminary data.</text>
</comment>
<dbReference type="RefSeq" id="WP_183295733.1">
    <property type="nucleotide sequence ID" value="NZ_JACHVX010000002.1"/>
</dbReference>
<sequence length="507" mass="54792">MSTVSSPLGTRLVASVNLARGGQRRALRTRLETLVATLSGEPAPDDARALLRLLEELLADADRSSVWLALAVLRAELPLAADVVRVARDITLDGPLHALAPYLTPSRNPLHRGRGLREVEVVTGEVLVDLEHTSHTALATGIQRVARQAAVRWDRDHDIALVGWTWDDRSLRRLDADERRTGLHGASHVELRPGGDSRVLVPWRCTYLLPELATEAPRTQRLLALAEYSGSRTGVIGFDCVPLSSGETVGEGMGSAFAGIMAAVRHMDRVATISHAAAREYEGWRMMLAGVGLPGPRIAPVVLPVEAQRPSEAALDSARTRFLTDVLPLVLCVGSHEPRKNHLAVLHAAELAWRSGAQFNLVFVGGNSWNSDAFTRRLRELQDAGRTVESVSALSDDLLWAGYALARCVLFPSLNEGFGLPVAEAIATGTPVVTSRFGSMQEIAQHGGALLVDPRDEHELADALVSLVTDDDVHASVARAGASAPTRTWDEYAADLWAFLVEHRDPA</sequence>
<protein>
    <recommendedName>
        <fullName evidence="2">Glycosyl transferase family 1 domain-containing protein</fullName>
    </recommendedName>
</protein>
<keyword evidence="1" id="KW-0808">Transferase</keyword>
<dbReference type="PANTHER" id="PTHR46401">
    <property type="entry name" value="GLYCOSYLTRANSFERASE WBBK-RELATED"/>
    <property type="match status" value="1"/>
</dbReference>
<evidence type="ECO:0000259" key="2">
    <source>
        <dbReference type="Pfam" id="PF00534"/>
    </source>
</evidence>
<dbReference type="InterPro" id="IPR001296">
    <property type="entry name" value="Glyco_trans_1"/>
</dbReference>
<dbReference type="GO" id="GO:0009103">
    <property type="term" value="P:lipopolysaccharide biosynthetic process"/>
    <property type="evidence" value="ECO:0007669"/>
    <property type="project" value="TreeGrafter"/>
</dbReference>
<dbReference type="Gene3D" id="3.40.50.2000">
    <property type="entry name" value="Glycogen Phosphorylase B"/>
    <property type="match status" value="1"/>
</dbReference>
<gene>
    <name evidence="3" type="ORF">FHR80_001805</name>
</gene>
<dbReference type="PANTHER" id="PTHR46401:SF2">
    <property type="entry name" value="GLYCOSYLTRANSFERASE WBBK-RELATED"/>
    <property type="match status" value="1"/>
</dbReference>
<dbReference type="GO" id="GO:0016757">
    <property type="term" value="F:glycosyltransferase activity"/>
    <property type="evidence" value="ECO:0007669"/>
    <property type="project" value="InterPro"/>
</dbReference>
<evidence type="ECO:0000313" key="4">
    <source>
        <dbReference type="Proteomes" id="UP000518206"/>
    </source>
</evidence>
<dbReference type="Proteomes" id="UP000518206">
    <property type="component" value="Unassembled WGS sequence"/>
</dbReference>
<evidence type="ECO:0000256" key="1">
    <source>
        <dbReference type="ARBA" id="ARBA00022679"/>
    </source>
</evidence>
<reference evidence="3 4" key="1">
    <citation type="submission" date="2020-08" db="EMBL/GenBank/DDBJ databases">
        <title>The Agave Microbiome: Exploring the role of microbial communities in plant adaptations to desert environments.</title>
        <authorList>
            <person name="Partida-Martinez L.P."/>
        </authorList>
    </citation>
    <scope>NUCLEOTIDE SEQUENCE [LARGE SCALE GENOMIC DNA]</scope>
    <source>
        <strain evidence="3 4">RAS26</strain>
    </source>
</reference>
<reference evidence="3 4" key="2">
    <citation type="submission" date="2020-08" db="EMBL/GenBank/DDBJ databases">
        <authorList>
            <person name="Partida-Martinez L."/>
            <person name="Huntemann M."/>
            <person name="Clum A."/>
            <person name="Wang J."/>
            <person name="Palaniappan K."/>
            <person name="Ritter S."/>
            <person name="Chen I.-M."/>
            <person name="Stamatis D."/>
            <person name="Reddy T."/>
            <person name="O'Malley R."/>
            <person name="Daum C."/>
            <person name="Shapiro N."/>
            <person name="Ivanova N."/>
            <person name="Kyrpides N."/>
            <person name="Woyke T."/>
        </authorList>
    </citation>
    <scope>NUCLEOTIDE SEQUENCE [LARGE SCALE GENOMIC DNA]</scope>
    <source>
        <strain evidence="3 4">RAS26</strain>
    </source>
</reference>
<dbReference type="CDD" id="cd03809">
    <property type="entry name" value="GT4_MtfB-like"/>
    <property type="match status" value="1"/>
</dbReference>